<evidence type="ECO:0000256" key="10">
    <source>
        <dbReference type="ARBA" id="ARBA00022989"/>
    </source>
</evidence>
<dbReference type="GO" id="GO:0005634">
    <property type="term" value="C:nucleus"/>
    <property type="evidence" value="ECO:0007669"/>
    <property type="project" value="UniProtKB-SubCell"/>
</dbReference>
<dbReference type="GO" id="GO:0005789">
    <property type="term" value="C:endoplasmic reticulum membrane"/>
    <property type="evidence" value="ECO:0007669"/>
    <property type="project" value="UniProtKB-SubCell"/>
</dbReference>
<dbReference type="PROSITE" id="PS50217">
    <property type="entry name" value="BZIP"/>
    <property type="match status" value="1"/>
</dbReference>
<organism evidence="22 23">
    <name type="scientific">Cricetulus griseus</name>
    <name type="common">Chinese hamster</name>
    <name type="synonym">Cricetulus barabensis griseus</name>
    <dbReference type="NCBI Taxonomy" id="10029"/>
    <lineage>
        <taxon>Eukaryota</taxon>
        <taxon>Metazoa</taxon>
        <taxon>Chordata</taxon>
        <taxon>Craniata</taxon>
        <taxon>Vertebrata</taxon>
        <taxon>Euteleostomi</taxon>
        <taxon>Mammalia</taxon>
        <taxon>Eutheria</taxon>
        <taxon>Euarchontoglires</taxon>
        <taxon>Glires</taxon>
        <taxon>Rodentia</taxon>
        <taxon>Myomorpha</taxon>
        <taxon>Muroidea</taxon>
        <taxon>Cricetidae</taxon>
        <taxon>Cricetinae</taxon>
        <taxon>Cricetulus</taxon>
    </lineage>
</organism>
<keyword evidence="15" id="KW-0804">Transcription</keyword>
<name>A0A061IQE6_CRIGR</name>
<keyword evidence="17" id="KW-0834">Unfolded protein response</keyword>
<keyword evidence="6" id="KW-0217">Developmental protein</keyword>
<feature type="coiled-coil region" evidence="19">
    <location>
        <begin position="352"/>
        <end position="393"/>
    </location>
</feature>
<dbReference type="PANTHER" id="PTHR46004">
    <property type="entry name" value="CYCLIC AMP RESPONSE ELEMENT-BINDING PROTEIN A"/>
    <property type="match status" value="1"/>
</dbReference>
<evidence type="ECO:0000256" key="14">
    <source>
        <dbReference type="ARBA" id="ARBA00023159"/>
    </source>
</evidence>
<evidence type="ECO:0000256" key="5">
    <source>
        <dbReference type="ARBA" id="ARBA00013881"/>
    </source>
</evidence>
<evidence type="ECO:0000256" key="9">
    <source>
        <dbReference type="ARBA" id="ARBA00022968"/>
    </source>
</evidence>
<keyword evidence="16" id="KW-0325">Glycoprotein</keyword>
<gene>
    <name evidence="22" type="ORF">H671_1g1538</name>
</gene>
<dbReference type="PROSITE" id="PS00036">
    <property type="entry name" value="BZIP_BASIC"/>
    <property type="match status" value="1"/>
</dbReference>
<dbReference type="CDD" id="cd14689">
    <property type="entry name" value="bZIP_CREB3"/>
    <property type="match status" value="1"/>
</dbReference>
<evidence type="ECO:0000256" key="4">
    <source>
        <dbReference type="ARBA" id="ARBA00011195"/>
    </source>
</evidence>
<dbReference type="GO" id="GO:0000981">
    <property type="term" value="F:DNA-binding transcription factor activity, RNA polymerase II-specific"/>
    <property type="evidence" value="ECO:0007669"/>
    <property type="project" value="TreeGrafter"/>
</dbReference>
<comment type="subunit">
    <text evidence="4">Binds DNA as a dimer.</text>
</comment>
<evidence type="ECO:0000256" key="17">
    <source>
        <dbReference type="ARBA" id="ARBA00023230"/>
    </source>
</evidence>
<evidence type="ECO:0000256" key="7">
    <source>
        <dbReference type="ARBA" id="ARBA00022692"/>
    </source>
</evidence>
<keyword evidence="14" id="KW-0010">Activator</keyword>
<dbReference type="EMBL" id="KE663896">
    <property type="protein sequence ID" value="ERE90612.1"/>
    <property type="molecule type" value="Genomic_DNA"/>
</dbReference>
<sequence length="553" mass="61093">MENRKRICEPQRWVTLVKSKGSRDCMAGSQNLWDSCLLPYLSRVMELLLAHFSELLDEFSQNVLGQLLNDPFLSEKSVSMEVEPSPTSPAPLIQAEHSYSLSEEPRAQSPFTHVATSDGFNDEEVESEKWYLSPDFPSATVKTEPITEEQPPGLVPSVTLTITAISTPFEKEESPLDMNAGVYPVFFLINIDIKSLMVDVGFLNEECLASCPQAPPGTFLQKQSSFSPRVPQLHLPPTPPSSHSSDSEGSLSPNPRLHPFSLSQAHSPARAMPRGPSALSTSPLLTAPHKLQGSGPLVLTEEEKRTLIAEGYPIPTKLPLTKSEEKALKKIRRKIKNKISAQESRRKKKEYMDSLEKKVESCSTENLELRKKVEVLENTNRTLLQQLQKLQALVMGKVSRSCKLAGTQTGTCLMVVVLCFAVAFGSFFQGYGPYPSATKMALPSQHRLSEPYTASVVRSRNLLIYEEHSPLEESSSPASAGELGGWDRGSSLLRASGLEALPEVDLPHFIISNETSLEKSVLLELQQHLGSSKLEGNETLKVVELERRVNATF</sequence>
<comment type="similarity">
    <text evidence="3">Belongs to the bZIP family. ATF subfamily.</text>
</comment>
<dbReference type="InterPro" id="IPR046347">
    <property type="entry name" value="bZIP_sf"/>
</dbReference>
<proteinExistence type="inferred from homology"/>
<dbReference type="PANTHER" id="PTHR46004:SF2">
    <property type="entry name" value="CYCLIC AMP-RESPONSIVE ELEMENT-BINDING PROTEIN 3-LIKE PROTEIN 2"/>
    <property type="match status" value="1"/>
</dbReference>
<feature type="compositionally biased region" description="Low complexity" evidence="20">
    <location>
        <begin position="241"/>
        <end position="253"/>
    </location>
</feature>
<keyword evidence="12" id="KW-0238">DNA-binding</keyword>
<comment type="subcellular location">
    <subcellularLocation>
        <location evidence="2">Endoplasmic reticulum membrane</location>
        <topology evidence="2">Single-pass type II membrane protein</topology>
    </subcellularLocation>
    <subcellularLocation>
        <location evidence="1">Nucleus</location>
    </subcellularLocation>
</comment>
<dbReference type="AlphaFoldDB" id="A0A061IQE6"/>
<evidence type="ECO:0000313" key="22">
    <source>
        <dbReference type="EMBL" id="ERE90612.1"/>
    </source>
</evidence>
<evidence type="ECO:0000256" key="11">
    <source>
        <dbReference type="ARBA" id="ARBA00023015"/>
    </source>
</evidence>
<dbReference type="Pfam" id="PF00170">
    <property type="entry name" value="bZIP_1"/>
    <property type="match status" value="1"/>
</dbReference>
<evidence type="ECO:0000256" key="19">
    <source>
        <dbReference type="SAM" id="Coils"/>
    </source>
</evidence>
<evidence type="ECO:0000256" key="6">
    <source>
        <dbReference type="ARBA" id="ARBA00022473"/>
    </source>
</evidence>
<feature type="domain" description="BZIP" evidence="21">
    <location>
        <begin position="327"/>
        <end position="390"/>
    </location>
</feature>
<keyword evidence="8" id="KW-0256">Endoplasmic reticulum</keyword>
<keyword evidence="10" id="KW-1133">Transmembrane helix</keyword>
<reference evidence="23" key="1">
    <citation type="journal article" date="2013" name="Nat. Biotechnol.">
        <title>Chinese hamster genome sequenced from sorted chromosomes.</title>
        <authorList>
            <person name="Brinkrolf K."/>
            <person name="Rupp O."/>
            <person name="Laux H."/>
            <person name="Kollin F."/>
            <person name="Ernst W."/>
            <person name="Linke B."/>
            <person name="Kofler R."/>
            <person name="Romand S."/>
            <person name="Hesse F."/>
            <person name="Budach W.E."/>
            <person name="Galosy S."/>
            <person name="Muller D."/>
            <person name="Noll T."/>
            <person name="Wienberg J."/>
            <person name="Jostock T."/>
            <person name="Leonard M."/>
            <person name="Grillari J."/>
            <person name="Tauch A."/>
            <person name="Goesmann A."/>
            <person name="Helk B."/>
            <person name="Mott J.E."/>
            <person name="Puhler A."/>
            <person name="Borth N."/>
        </authorList>
    </citation>
    <scope>NUCLEOTIDE SEQUENCE [LARGE SCALE GENOMIC DNA]</scope>
    <source>
        <strain evidence="23">17A/GY</strain>
    </source>
</reference>
<dbReference type="Gene3D" id="1.20.5.170">
    <property type="match status" value="1"/>
</dbReference>
<keyword evidence="18" id="KW-0539">Nucleus</keyword>
<evidence type="ECO:0000256" key="8">
    <source>
        <dbReference type="ARBA" id="ARBA00022824"/>
    </source>
</evidence>
<dbReference type="SUPFAM" id="SSF57959">
    <property type="entry name" value="Leucine zipper domain"/>
    <property type="match status" value="1"/>
</dbReference>
<evidence type="ECO:0000256" key="20">
    <source>
        <dbReference type="SAM" id="MobiDB-lite"/>
    </source>
</evidence>
<dbReference type="GO" id="GO:0006986">
    <property type="term" value="P:response to unfolded protein"/>
    <property type="evidence" value="ECO:0007669"/>
    <property type="project" value="UniProtKB-KW"/>
</dbReference>
<keyword evidence="11" id="KW-0805">Transcription regulation</keyword>
<evidence type="ECO:0000256" key="2">
    <source>
        <dbReference type="ARBA" id="ARBA00004648"/>
    </source>
</evidence>
<evidence type="ECO:0000256" key="13">
    <source>
        <dbReference type="ARBA" id="ARBA00023136"/>
    </source>
</evidence>
<protein>
    <recommendedName>
        <fullName evidence="5">Cyclic AMP-responsive element-binding protein 3-like protein 2</fullName>
    </recommendedName>
</protein>
<evidence type="ECO:0000256" key="18">
    <source>
        <dbReference type="ARBA" id="ARBA00023242"/>
    </source>
</evidence>
<dbReference type="Proteomes" id="UP000030759">
    <property type="component" value="Unassembled WGS sequence"/>
</dbReference>
<dbReference type="SMART" id="SM00338">
    <property type="entry name" value="BRLZ"/>
    <property type="match status" value="1"/>
</dbReference>
<evidence type="ECO:0000259" key="21">
    <source>
        <dbReference type="PROSITE" id="PS50217"/>
    </source>
</evidence>
<keyword evidence="19" id="KW-0175">Coiled coil</keyword>
<evidence type="ECO:0000256" key="3">
    <source>
        <dbReference type="ARBA" id="ARBA00009050"/>
    </source>
</evidence>
<dbReference type="InterPro" id="IPR004827">
    <property type="entry name" value="bZIP"/>
</dbReference>
<evidence type="ECO:0000256" key="16">
    <source>
        <dbReference type="ARBA" id="ARBA00023180"/>
    </source>
</evidence>
<keyword evidence="7" id="KW-0812">Transmembrane</keyword>
<evidence type="ECO:0000256" key="12">
    <source>
        <dbReference type="ARBA" id="ARBA00023125"/>
    </source>
</evidence>
<keyword evidence="13" id="KW-0472">Membrane</keyword>
<evidence type="ECO:0000256" key="1">
    <source>
        <dbReference type="ARBA" id="ARBA00004123"/>
    </source>
</evidence>
<evidence type="ECO:0000256" key="15">
    <source>
        <dbReference type="ARBA" id="ARBA00023163"/>
    </source>
</evidence>
<evidence type="ECO:0000313" key="23">
    <source>
        <dbReference type="Proteomes" id="UP000030759"/>
    </source>
</evidence>
<dbReference type="GO" id="GO:0035497">
    <property type="term" value="F:cAMP response element binding"/>
    <property type="evidence" value="ECO:0007669"/>
    <property type="project" value="TreeGrafter"/>
</dbReference>
<accession>A0A061IQE6</accession>
<dbReference type="FunFam" id="1.20.5.170:FF:000054">
    <property type="entry name" value="Cyclic AMP-responsive element-binding protein 3-like 2"/>
    <property type="match status" value="1"/>
</dbReference>
<feature type="region of interest" description="Disordered" evidence="20">
    <location>
        <begin position="219"/>
        <end position="297"/>
    </location>
</feature>
<keyword evidence="9" id="KW-0735">Signal-anchor</keyword>